<gene>
    <name evidence="2" type="ORF">DFH07DRAFT_1058382</name>
</gene>
<organism evidence="2 3">
    <name type="scientific">Mycena maculata</name>
    <dbReference type="NCBI Taxonomy" id="230809"/>
    <lineage>
        <taxon>Eukaryota</taxon>
        <taxon>Fungi</taxon>
        <taxon>Dikarya</taxon>
        <taxon>Basidiomycota</taxon>
        <taxon>Agaricomycotina</taxon>
        <taxon>Agaricomycetes</taxon>
        <taxon>Agaricomycetidae</taxon>
        <taxon>Agaricales</taxon>
        <taxon>Marasmiineae</taxon>
        <taxon>Mycenaceae</taxon>
        <taxon>Mycena</taxon>
    </lineage>
</organism>
<feature type="region of interest" description="Disordered" evidence="1">
    <location>
        <begin position="370"/>
        <end position="431"/>
    </location>
</feature>
<accession>A0AAD7JRQ0</accession>
<protein>
    <submittedName>
        <fullName evidence="2">Uncharacterized protein</fullName>
    </submittedName>
</protein>
<evidence type="ECO:0000313" key="3">
    <source>
        <dbReference type="Proteomes" id="UP001215280"/>
    </source>
</evidence>
<dbReference type="AlphaFoldDB" id="A0AAD7JRQ0"/>
<name>A0AAD7JRQ0_9AGAR</name>
<evidence type="ECO:0000256" key="1">
    <source>
        <dbReference type="SAM" id="MobiDB-lite"/>
    </source>
</evidence>
<dbReference type="EMBL" id="JARJLG010000028">
    <property type="protein sequence ID" value="KAJ7768142.1"/>
    <property type="molecule type" value="Genomic_DNA"/>
</dbReference>
<proteinExistence type="predicted"/>
<reference evidence="2" key="1">
    <citation type="submission" date="2023-03" db="EMBL/GenBank/DDBJ databases">
        <title>Massive genome expansion in bonnet fungi (Mycena s.s.) driven by repeated elements and novel gene families across ecological guilds.</title>
        <authorList>
            <consortium name="Lawrence Berkeley National Laboratory"/>
            <person name="Harder C.B."/>
            <person name="Miyauchi S."/>
            <person name="Viragh M."/>
            <person name="Kuo A."/>
            <person name="Thoen E."/>
            <person name="Andreopoulos B."/>
            <person name="Lu D."/>
            <person name="Skrede I."/>
            <person name="Drula E."/>
            <person name="Henrissat B."/>
            <person name="Morin E."/>
            <person name="Kohler A."/>
            <person name="Barry K."/>
            <person name="LaButti K."/>
            <person name="Morin E."/>
            <person name="Salamov A."/>
            <person name="Lipzen A."/>
            <person name="Mereny Z."/>
            <person name="Hegedus B."/>
            <person name="Baldrian P."/>
            <person name="Stursova M."/>
            <person name="Weitz H."/>
            <person name="Taylor A."/>
            <person name="Grigoriev I.V."/>
            <person name="Nagy L.G."/>
            <person name="Martin F."/>
            <person name="Kauserud H."/>
        </authorList>
    </citation>
    <scope>NUCLEOTIDE SEQUENCE</scope>
    <source>
        <strain evidence="2">CBHHK188m</strain>
    </source>
</reference>
<evidence type="ECO:0000313" key="2">
    <source>
        <dbReference type="EMBL" id="KAJ7768142.1"/>
    </source>
</evidence>
<comment type="caution">
    <text evidence="2">The sequence shown here is derived from an EMBL/GenBank/DDBJ whole genome shotgun (WGS) entry which is preliminary data.</text>
</comment>
<dbReference type="Proteomes" id="UP001215280">
    <property type="component" value="Unassembled WGS sequence"/>
</dbReference>
<keyword evidence="3" id="KW-1185">Reference proteome</keyword>
<feature type="region of interest" description="Disordered" evidence="1">
    <location>
        <begin position="1"/>
        <end position="24"/>
    </location>
</feature>
<sequence length="431" mass="48545">MKCSPSNADLHVSEDPPHGHILSDKSTELQRDTFIFAPMGGHPIRLVLGLNQTLTPLSSATLRRWAHLMTGYPPDLFLCPVQVKIFGIMSYSMSPSGPIIDPQSTDPLPPGNYGWYLDRDLATSGFTDLTGVNPAVRNQSFEYVVADLEEERLCALYKFSPDLEHRVLERDALQCRVTGATTDVIPTWIVPPPWAWTVANDYDPPGIAPRWSESNTAIHPVGIDPTAFLVAANAITLRKDIKVHFYNHNFTVDADDNYRVVILRDMGEAQKLLPTHLPRHPHYDDNDATFFRLHLRYSMNFMLLGGDVSEKYPPHRILHEMELLGVAGPGDDPDDYEMAPLSDERWGTDLGKAILADTLRARMQLSLYYSDQSDDSDQDSDPAPTTDDAAPRVQFFWAKPHDMSESEYAEYAPPTLEQRQPGVEYRFYSVD</sequence>
<feature type="compositionally biased region" description="Basic and acidic residues" evidence="1">
    <location>
        <begin position="11"/>
        <end position="24"/>
    </location>
</feature>